<proteinExistence type="predicted"/>
<name>A0A6H5H2N3_9HEMI</name>
<dbReference type="AlphaFoldDB" id="A0A6H5H2N3"/>
<protein>
    <submittedName>
        <fullName evidence="2">Uncharacterized protein</fullName>
    </submittedName>
</protein>
<evidence type="ECO:0000256" key="1">
    <source>
        <dbReference type="SAM" id="MobiDB-lite"/>
    </source>
</evidence>
<organism evidence="2 3">
    <name type="scientific">Nesidiocoris tenuis</name>
    <dbReference type="NCBI Taxonomy" id="355587"/>
    <lineage>
        <taxon>Eukaryota</taxon>
        <taxon>Metazoa</taxon>
        <taxon>Ecdysozoa</taxon>
        <taxon>Arthropoda</taxon>
        <taxon>Hexapoda</taxon>
        <taxon>Insecta</taxon>
        <taxon>Pterygota</taxon>
        <taxon>Neoptera</taxon>
        <taxon>Paraneoptera</taxon>
        <taxon>Hemiptera</taxon>
        <taxon>Heteroptera</taxon>
        <taxon>Panheteroptera</taxon>
        <taxon>Cimicomorpha</taxon>
        <taxon>Miridae</taxon>
        <taxon>Dicyphina</taxon>
        <taxon>Nesidiocoris</taxon>
    </lineage>
</organism>
<dbReference type="EMBL" id="CADCXU010024085">
    <property type="protein sequence ID" value="CAB0011355.1"/>
    <property type="molecule type" value="Genomic_DNA"/>
</dbReference>
<evidence type="ECO:0000313" key="3">
    <source>
        <dbReference type="Proteomes" id="UP000479000"/>
    </source>
</evidence>
<feature type="compositionally biased region" description="Basic and acidic residues" evidence="1">
    <location>
        <begin position="84"/>
        <end position="98"/>
    </location>
</feature>
<dbReference type="Proteomes" id="UP000479000">
    <property type="component" value="Unassembled WGS sequence"/>
</dbReference>
<evidence type="ECO:0000313" key="2">
    <source>
        <dbReference type="EMBL" id="CAB0011355.1"/>
    </source>
</evidence>
<reference evidence="2 3" key="1">
    <citation type="submission" date="2020-02" db="EMBL/GenBank/DDBJ databases">
        <authorList>
            <person name="Ferguson B K."/>
        </authorList>
    </citation>
    <scope>NUCLEOTIDE SEQUENCE [LARGE SCALE GENOMIC DNA]</scope>
</reference>
<sequence length="105" mass="11686">MYPYIISGNNLPKIEFNPVVRHNNSLIARPTREPAENSGIFDAARKTSSVALTRKKTGLNSGEEHEEDSVCGGTRGLSPAVRIINRERGRRERDRERGTGVVKKV</sequence>
<feature type="region of interest" description="Disordered" evidence="1">
    <location>
        <begin position="53"/>
        <end position="105"/>
    </location>
</feature>
<keyword evidence="3" id="KW-1185">Reference proteome</keyword>
<accession>A0A6H5H2N3</accession>
<gene>
    <name evidence="2" type="ORF">NTEN_LOCUS16324</name>
</gene>